<comment type="similarity">
    <text evidence="1">Belongs to the AAA ATPase family.</text>
</comment>
<dbReference type="InterPro" id="IPR003593">
    <property type="entry name" value="AAA+_ATPase"/>
</dbReference>
<dbReference type="SMART" id="SM00382">
    <property type="entry name" value="AAA"/>
    <property type="match status" value="1"/>
</dbReference>
<dbReference type="Gene3D" id="3.40.50.300">
    <property type="entry name" value="P-loop containing nucleotide triphosphate hydrolases"/>
    <property type="match status" value="1"/>
</dbReference>
<gene>
    <name evidence="5" type="ORF">JP32_08535</name>
</gene>
<dbReference type="EMBL" id="JPXS01000042">
    <property type="protein sequence ID" value="KGQ30723.1"/>
    <property type="molecule type" value="Genomic_DNA"/>
</dbReference>
<evidence type="ECO:0000259" key="4">
    <source>
        <dbReference type="SMART" id="SM00382"/>
    </source>
</evidence>
<evidence type="ECO:0000313" key="6">
    <source>
        <dbReference type="Proteomes" id="UP000030526"/>
    </source>
</evidence>
<dbReference type="CDD" id="cd19481">
    <property type="entry name" value="RecA-like_protease"/>
    <property type="match status" value="1"/>
</dbReference>
<accession>A0A0A2XF08</accession>
<reference evidence="5 6" key="1">
    <citation type="submission" date="2014-08" db="EMBL/GenBank/DDBJ databases">
        <title>Chaperone-usher fimbriae in a diverse selection of Gallibacterium genomes.</title>
        <authorList>
            <person name="Kudirkiene E."/>
            <person name="Bager R.J."/>
            <person name="Johnson T.J."/>
            <person name="Bojesen A.M."/>
        </authorList>
    </citation>
    <scope>NUCLEOTIDE SEQUENCE [LARGE SCALE GENOMIC DNA]</scope>
    <source>
        <strain evidence="5 6">20558/3kl.</strain>
    </source>
</reference>
<dbReference type="RefSeq" id="WP_039084323.1">
    <property type="nucleotide sequence ID" value="NZ_JPXS01000042.1"/>
</dbReference>
<dbReference type="GO" id="GO:0016887">
    <property type="term" value="F:ATP hydrolysis activity"/>
    <property type="evidence" value="ECO:0007669"/>
    <property type="project" value="InterPro"/>
</dbReference>
<evidence type="ECO:0000256" key="1">
    <source>
        <dbReference type="ARBA" id="ARBA00006914"/>
    </source>
</evidence>
<dbReference type="Pfam" id="PF00004">
    <property type="entry name" value="AAA"/>
    <property type="match status" value="1"/>
</dbReference>
<dbReference type="InterPro" id="IPR027417">
    <property type="entry name" value="P-loop_NTPase"/>
</dbReference>
<keyword evidence="3" id="KW-0067">ATP-binding</keyword>
<dbReference type="PANTHER" id="PTHR23073">
    <property type="entry name" value="26S PROTEASOME REGULATORY SUBUNIT"/>
    <property type="match status" value="1"/>
</dbReference>
<dbReference type="InterPro" id="IPR003959">
    <property type="entry name" value="ATPase_AAA_core"/>
</dbReference>
<organism evidence="5 6">
    <name type="scientific">Gallibacterium anatis</name>
    <dbReference type="NCBI Taxonomy" id="750"/>
    <lineage>
        <taxon>Bacteria</taxon>
        <taxon>Pseudomonadati</taxon>
        <taxon>Pseudomonadota</taxon>
        <taxon>Gammaproteobacteria</taxon>
        <taxon>Pasteurellales</taxon>
        <taxon>Pasteurellaceae</taxon>
        <taxon>Gallibacterium</taxon>
    </lineage>
</organism>
<feature type="domain" description="AAA+ ATPase" evidence="4">
    <location>
        <begin position="97"/>
        <end position="233"/>
    </location>
</feature>
<name>A0A0A2XF08_9PAST</name>
<dbReference type="GO" id="GO:0005524">
    <property type="term" value="F:ATP binding"/>
    <property type="evidence" value="ECO:0007669"/>
    <property type="project" value="UniProtKB-KW"/>
</dbReference>
<comment type="caution">
    <text evidence="5">The sequence shown here is derived from an EMBL/GenBank/DDBJ whole genome shotgun (WGS) entry which is preliminary data.</text>
</comment>
<evidence type="ECO:0000313" key="5">
    <source>
        <dbReference type="EMBL" id="KGQ30723.1"/>
    </source>
</evidence>
<dbReference type="SUPFAM" id="SSF52540">
    <property type="entry name" value="P-loop containing nucleoside triphosphate hydrolases"/>
    <property type="match status" value="1"/>
</dbReference>
<proteinExistence type="inferred from homology"/>
<evidence type="ECO:0000256" key="2">
    <source>
        <dbReference type="ARBA" id="ARBA00022741"/>
    </source>
</evidence>
<keyword evidence="2" id="KW-0547">Nucleotide-binding</keyword>
<dbReference type="Proteomes" id="UP000030526">
    <property type="component" value="Unassembled WGS sequence"/>
</dbReference>
<evidence type="ECO:0000256" key="3">
    <source>
        <dbReference type="ARBA" id="ARBA00022840"/>
    </source>
</evidence>
<dbReference type="AlphaFoldDB" id="A0A0A2XF08"/>
<dbReference type="InterPro" id="IPR050221">
    <property type="entry name" value="26S_Proteasome_ATPase"/>
</dbReference>
<sequence>MKKADVLDLIKFHFENKETEFRNQAITIARYFDKTGDSQLAQYIMGIISQSDRFVPQGKEYSENLTPVKLNSDPLPLPSTIMNDLKGIINAINHNIGINKFLFVGSPGTGKTESAKQISRLLNRELLMVDFSHLVDSKLGQTAKNLTNVFNEINQLPFLNRYIILFDEIDTIALDRINQNDIREMGRVTSTFLKALDSLSNEAVIIATTNLYTNLDKALVRRFDATIDFDRYSDDDKIEVSEVILNYFLKQFKHAARDMRLFRKIMKSTKNIPNPGDLKNMIRTSLAFSDINDPYDYLKRFLKSMHSGTTPTIEKLHKLGFTVREIEFLTGRSKSSVSRELNGDK</sequence>
<protein>
    <submittedName>
        <fullName evidence="5">ATPase AAA</fullName>
    </submittedName>
</protein>